<dbReference type="KEGG" id="acij:JS278_02622"/>
<dbReference type="Gene3D" id="3.40.960.10">
    <property type="entry name" value="VSR Endonuclease"/>
    <property type="match status" value="1"/>
</dbReference>
<gene>
    <name evidence="2" type="ORF">JS278_02622</name>
</gene>
<dbReference type="RefSeq" id="WP_147243215.1">
    <property type="nucleotide sequence ID" value="NZ_CP025198.1"/>
</dbReference>
<dbReference type="InterPro" id="IPR011335">
    <property type="entry name" value="Restrct_endonuc-II-like"/>
</dbReference>
<dbReference type="EMBL" id="CP025198">
    <property type="protein sequence ID" value="AXE39760.1"/>
    <property type="molecule type" value="Genomic_DNA"/>
</dbReference>
<evidence type="ECO:0000313" key="3">
    <source>
        <dbReference type="Proteomes" id="UP000251995"/>
    </source>
</evidence>
<feature type="domain" description="Restriction endonuclease type II-like" evidence="1">
    <location>
        <begin position="165"/>
        <end position="242"/>
    </location>
</feature>
<name>A0A344UWW2_9ACTN</name>
<dbReference type="Pfam" id="PF18741">
    <property type="entry name" value="MTES_1575"/>
    <property type="match status" value="1"/>
</dbReference>
<proteinExistence type="predicted"/>
<dbReference type="InterPro" id="IPR049468">
    <property type="entry name" value="Restrct_endonuc-II-like_dom"/>
</dbReference>
<keyword evidence="3" id="KW-1185">Reference proteome</keyword>
<evidence type="ECO:0000313" key="2">
    <source>
        <dbReference type="EMBL" id="AXE39760.1"/>
    </source>
</evidence>
<evidence type="ECO:0000259" key="1">
    <source>
        <dbReference type="Pfam" id="PF18741"/>
    </source>
</evidence>
<dbReference type="AlphaFoldDB" id="A0A344UWW2"/>
<dbReference type="Proteomes" id="UP000251995">
    <property type="component" value="Chromosome"/>
</dbReference>
<sequence length="264" mass="29874">MDPSRAADPNALIRAVWMWRTTAIVTGRAALREQGMRSLQLDGVDVLLPYSFADRGPYRFHRCRFPEELVTDWTRGPTASTGAAAVHLGTRRDWETLCEAIRTDTTNPAEIAAACERLRGHIGAEELDLTARLLSDSPWSVAEVWFDELLRRAGITGWTANLDVFVDTPLGTRKFVVDCAFEAERLAVEVNSAEWHDNPRAFQQDAEKARMLTGCGWTVVPITPTQIKHDPDAVLADLRARLHRRHRPERLPTVHFQPDAPFWW</sequence>
<dbReference type="SUPFAM" id="SSF52980">
    <property type="entry name" value="Restriction endonuclease-like"/>
    <property type="match status" value="1"/>
</dbReference>
<protein>
    <recommendedName>
        <fullName evidence="1">Restriction endonuclease type II-like domain-containing protein</fullName>
    </recommendedName>
</protein>
<reference evidence="2 3" key="1">
    <citation type="submission" date="2017-12" db="EMBL/GenBank/DDBJ databases">
        <title>The whole genome sequence of the Acidipropionibacterium virtanenii sp. nov. type strain JS278.</title>
        <authorList>
            <person name="Laine P."/>
            <person name="Deptula P."/>
            <person name="Varmanen P."/>
            <person name="Auvinen P."/>
        </authorList>
    </citation>
    <scope>NUCLEOTIDE SEQUENCE [LARGE SCALE GENOMIC DNA]</scope>
    <source>
        <strain evidence="2 3">JS278</strain>
    </source>
</reference>
<accession>A0A344UWW2</accession>
<dbReference type="OrthoDB" id="3711444at2"/>
<organism evidence="2 3">
    <name type="scientific">Acidipropionibacterium virtanenii</name>
    <dbReference type="NCBI Taxonomy" id="2057246"/>
    <lineage>
        <taxon>Bacteria</taxon>
        <taxon>Bacillati</taxon>
        <taxon>Actinomycetota</taxon>
        <taxon>Actinomycetes</taxon>
        <taxon>Propionibacteriales</taxon>
        <taxon>Propionibacteriaceae</taxon>
        <taxon>Acidipropionibacterium</taxon>
    </lineage>
</organism>